<evidence type="ECO:0000313" key="3">
    <source>
        <dbReference type="Proteomes" id="UP000254869"/>
    </source>
</evidence>
<protein>
    <recommendedName>
        <fullName evidence="1">DUF8176 domain-containing protein</fullName>
    </recommendedName>
</protein>
<proteinExistence type="predicted"/>
<accession>A0A370ICL6</accession>
<comment type="caution">
    <text evidence="2">The sequence shown here is derived from an EMBL/GenBank/DDBJ whole genome shotgun (WGS) entry which is preliminary data.</text>
</comment>
<evidence type="ECO:0000259" key="1">
    <source>
        <dbReference type="Pfam" id="PF26527"/>
    </source>
</evidence>
<dbReference type="InterPro" id="IPR058489">
    <property type="entry name" value="DUF8176"/>
</dbReference>
<sequence length="170" mass="17556">MMIGSFAMIGTAAIAGGFVLARIETGVQPSLAEPLASTTDLGLGGGPGCAPLRSENLVRGNGVGSTATAPDAILAFQHAYYTARSGALARTVTTPDAWVSPPQVIDLGIATIPAGTHHCVQITPLPDGRYDVAITESRPDNSTRTYHQLVTTITSNGQTLITRIDAPPHP</sequence>
<dbReference type="Pfam" id="PF26527">
    <property type="entry name" value="DUF8176"/>
    <property type="match status" value="1"/>
</dbReference>
<dbReference type="RefSeq" id="WP_245997101.1">
    <property type="nucleotide sequence ID" value="NZ_QQBC01000002.1"/>
</dbReference>
<dbReference type="EMBL" id="QQBC01000002">
    <property type="protein sequence ID" value="RDI67831.1"/>
    <property type="molecule type" value="Genomic_DNA"/>
</dbReference>
<evidence type="ECO:0000313" key="2">
    <source>
        <dbReference type="EMBL" id="RDI67831.1"/>
    </source>
</evidence>
<reference evidence="2 3" key="1">
    <citation type="submission" date="2018-07" db="EMBL/GenBank/DDBJ databases">
        <title>Genomic Encyclopedia of Type Strains, Phase IV (KMG-IV): sequencing the most valuable type-strain genomes for metagenomic binning, comparative biology and taxonomic classification.</title>
        <authorList>
            <person name="Goeker M."/>
        </authorList>
    </citation>
    <scope>NUCLEOTIDE SEQUENCE [LARGE SCALE GENOMIC DNA]</scope>
    <source>
        <strain evidence="2 3">DSM 44290</strain>
    </source>
</reference>
<keyword evidence="3" id="KW-1185">Reference proteome</keyword>
<gene>
    <name evidence="2" type="ORF">DFR76_102231</name>
</gene>
<dbReference type="AlphaFoldDB" id="A0A370ICL6"/>
<dbReference type="Proteomes" id="UP000254869">
    <property type="component" value="Unassembled WGS sequence"/>
</dbReference>
<organism evidence="2 3">
    <name type="scientific">Nocardia pseudobrasiliensis</name>
    <dbReference type="NCBI Taxonomy" id="45979"/>
    <lineage>
        <taxon>Bacteria</taxon>
        <taxon>Bacillati</taxon>
        <taxon>Actinomycetota</taxon>
        <taxon>Actinomycetes</taxon>
        <taxon>Mycobacteriales</taxon>
        <taxon>Nocardiaceae</taxon>
        <taxon>Nocardia</taxon>
    </lineage>
</organism>
<feature type="domain" description="DUF8176" evidence="1">
    <location>
        <begin position="47"/>
        <end position="164"/>
    </location>
</feature>
<name>A0A370ICL6_9NOCA</name>